<evidence type="ECO:0000313" key="2">
    <source>
        <dbReference type="Proteomes" id="UP001500767"/>
    </source>
</evidence>
<reference evidence="2" key="1">
    <citation type="journal article" date="2019" name="Int. J. Syst. Evol. Microbiol.">
        <title>The Global Catalogue of Microorganisms (GCM) 10K type strain sequencing project: providing services to taxonomists for standard genome sequencing and annotation.</title>
        <authorList>
            <consortium name="The Broad Institute Genomics Platform"/>
            <consortium name="The Broad Institute Genome Sequencing Center for Infectious Disease"/>
            <person name="Wu L."/>
            <person name="Ma J."/>
        </authorList>
    </citation>
    <scope>NUCLEOTIDE SEQUENCE [LARGE SCALE GENOMIC DNA]</scope>
    <source>
        <strain evidence="2">JCM 16540</strain>
    </source>
</reference>
<sequence length="306" mass="33718">MVLVQQQVLLRSALVARGDSDAQLARRRSAGDLVRLRRGAYVRPVEEPVGREEAHRLLLRATMPLLGPGWTLSHGSAAVQQGLPVWPEAVSHVHVTRPRVGGGRRRTEVHRHGCRLDPGEVVEVAGWPTTDLARTVVDLARSLPFEQGVAAADRALALGATLLELEEALDRTAGLRGSERARRVVAFADGRSESVGESVSRVLLSDLGLMPEDLQHRVLNGARLAGRVDFAWPELRTIGEFDGRVKYGRLLGKDDDGGDAVFREKQREDLLRELGWQVVRWVWADLAHPEVIAERLRRAFARAAAA</sequence>
<dbReference type="RefSeq" id="WP_204913581.1">
    <property type="nucleotide sequence ID" value="NZ_BAAAYR010000004.1"/>
</dbReference>
<dbReference type="SUPFAM" id="SSF52980">
    <property type="entry name" value="Restriction endonuclease-like"/>
    <property type="match status" value="1"/>
</dbReference>
<protein>
    <recommendedName>
        <fullName evidence="3">Transcriptional regulator, AbiEi antitoxin, Type IV TA system</fullName>
    </recommendedName>
</protein>
<gene>
    <name evidence="1" type="ORF">GCM10022197_31900</name>
</gene>
<proteinExistence type="predicted"/>
<evidence type="ECO:0008006" key="3">
    <source>
        <dbReference type="Google" id="ProtNLM"/>
    </source>
</evidence>
<comment type="caution">
    <text evidence="1">The sequence shown here is derived from an EMBL/GenBank/DDBJ whole genome shotgun (WGS) entry which is preliminary data.</text>
</comment>
<organism evidence="1 2">
    <name type="scientific">Microlunatus spumicola</name>
    <dbReference type="NCBI Taxonomy" id="81499"/>
    <lineage>
        <taxon>Bacteria</taxon>
        <taxon>Bacillati</taxon>
        <taxon>Actinomycetota</taxon>
        <taxon>Actinomycetes</taxon>
        <taxon>Propionibacteriales</taxon>
        <taxon>Propionibacteriaceae</taxon>
        <taxon>Microlunatus</taxon>
    </lineage>
</organism>
<accession>A0ABP6XV21</accession>
<name>A0ABP6XV21_9ACTN</name>
<dbReference type="InterPro" id="IPR011335">
    <property type="entry name" value="Restrct_endonuc-II-like"/>
</dbReference>
<dbReference type="Proteomes" id="UP001500767">
    <property type="component" value="Unassembled WGS sequence"/>
</dbReference>
<dbReference type="EMBL" id="BAAAYR010000004">
    <property type="protein sequence ID" value="GAA3572772.1"/>
    <property type="molecule type" value="Genomic_DNA"/>
</dbReference>
<keyword evidence="2" id="KW-1185">Reference proteome</keyword>
<evidence type="ECO:0000313" key="1">
    <source>
        <dbReference type="EMBL" id="GAA3572772.1"/>
    </source>
</evidence>